<evidence type="ECO:0000313" key="3">
    <source>
        <dbReference type="Proteomes" id="UP000000738"/>
    </source>
</evidence>
<organism evidence="2 3">
    <name type="scientific">Micrococcus luteus (strain ATCC 4698 / DSM 20030 / JCM 1464 / CCM 169 / CCUG 5858 / IAM 1056 / NBRC 3333 / NCIMB 9278 / NCTC 2665 / VKM Ac-2230)</name>
    <name type="common">Micrococcus lysodeikticus</name>
    <dbReference type="NCBI Taxonomy" id="465515"/>
    <lineage>
        <taxon>Bacteria</taxon>
        <taxon>Bacillati</taxon>
        <taxon>Actinomycetota</taxon>
        <taxon>Actinomycetes</taxon>
        <taxon>Micrococcales</taxon>
        <taxon>Micrococcaceae</taxon>
        <taxon>Micrococcus</taxon>
    </lineage>
</organism>
<evidence type="ECO:0000256" key="1">
    <source>
        <dbReference type="SAM" id="MobiDB-lite"/>
    </source>
</evidence>
<evidence type="ECO:0000313" key="2">
    <source>
        <dbReference type="EMBL" id="ACS31352.1"/>
    </source>
</evidence>
<proteinExistence type="predicted"/>
<dbReference type="STRING" id="465515.Mlut_18690"/>
<dbReference type="HOGENOM" id="CLU_2508990_0_0_11"/>
<dbReference type="EnsemblBacteria" id="ACS31352">
    <property type="protein sequence ID" value="ACS31352"/>
    <property type="gene ID" value="Mlut_18690"/>
</dbReference>
<feature type="compositionally biased region" description="Basic and acidic residues" evidence="1">
    <location>
        <begin position="74"/>
        <end position="85"/>
    </location>
</feature>
<dbReference type="Proteomes" id="UP000000738">
    <property type="component" value="Chromosome"/>
</dbReference>
<reference evidence="3" key="1">
    <citation type="journal article" date="2010" name="J. Bacteriol.">
        <title>Genome sequence of the Fleming strain of Micrococcus luteus, a simple free-living actinobacterium.</title>
        <authorList>
            <person name="Young M."/>
            <person name="Artsatbanov V."/>
            <person name="Beller H.R."/>
            <person name="Chandra G."/>
            <person name="Chater K.F."/>
            <person name="Dover L.G."/>
            <person name="Goh E.B."/>
            <person name="Kahan T."/>
            <person name="Kaprelyants A.S."/>
            <person name="Kyrpides N."/>
            <person name="Lapidus A."/>
            <person name="Lowry S.R."/>
            <person name="Lykidis A."/>
            <person name="Mahillon J."/>
            <person name="Markowitz V."/>
            <person name="Mavromatis K."/>
            <person name="Mukamolova G.V."/>
            <person name="Oren A."/>
            <person name="Rokem J.S."/>
            <person name="Smith M.C."/>
            <person name="Young D.I."/>
            <person name="Greenblatt C.L."/>
        </authorList>
    </citation>
    <scope>NUCLEOTIDE SEQUENCE [LARGE SCALE GENOMIC DNA]</scope>
    <source>
        <strain evidence="3">ATCC 4698 / DSM 20030 / JCM 1464 / NBRC 3333 / NCIMB 9278 / NCTC 2665 / VKM Ac-2230</strain>
    </source>
</reference>
<accession>C5CD00</accession>
<feature type="region of interest" description="Disordered" evidence="1">
    <location>
        <begin position="28"/>
        <end position="85"/>
    </location>
</feature>
<gene>
    <name evidence="2" type="ordered locus">Mlut_18690</name>
</gene>
<dbReference type="EMBL" id="CP001628">
    <property type="protein sequence ID" value="ACS31352.1"/>
    <property type="molecule type" value="Genomic_DNA"/>
</dbReference>
<dbReference type="AlphaFoldDB" id="C5CD00"/>
<feature type="compositionally biased region" description="Acidic residues" evidence="1">
    <location>
        <begin position="29"/>
        <end position="42"/>
    </location>
</feature>
<sequence>MDTAAEGAAEDDVAASCVGLAVALTVAGEAEDASEEGEEDEASPPPPPQPTSARAPTASRDRGAAVRAGAAVRSMRDLSDRVTTM</sequence>
<name>C5CD00_MICLC</name>
<keyword evidence="3" id="KW-1185">Reference proteome</keyword>
<dbReference type="KEGG" id="mlu:Mlut_18690"/>
<protein>
    <submittedName>
        <fullName evidence="2">Uncharacterized protein</fullName>
    </submittedName>
</protein>